<dbReference type="Proteomes" id="UP001219518">
    <property type="component" value="Unassembled WGS sequence"/>
</dbReference>
<accession>A0AAE1H3G6</accession>
<proteinExistence type="inferred from homology"/>
<dbReference type="GO" id="GO:0005737">
    <property type="term" value="C:cytoplasm"/>
    <property type="evidence" value="ECO:0007669"/>
    <property type="project" value="TreeGrafter"/>
</dbReference>
<name>A0AAE1H3G6_9NEOP</name>
<dbReference type="GO" id="GO:0005868">
    <property type="term" value="C:cytoplasmic dynein complex"/>
    <property type="evidence" value="ECO:0007669"/>
    <property type="project" value="TreeGrafter"/>
</dbReference>
<dbReference type="AlphaFoldDB" id="A0AAE1H3G6"/>
<dbReference type="GO" id="GO:0007018">
    <property type="term" value="P:microtubule-based movement"/>
    <property type="evidence" value="ECO:0007669"/>
    <property type="project" value="TreeGrafter"/>
</dbReference>
<sequence>MPVTGPAAAPAAAPAPRLTASRASLASRTSRGSRGSRSSRGTAAQFDYGLSPGLQQLIARLVDTKDVGLIAYLSAIPGEPHGATKPPTAVAKLQQRGSVRLRSIMKISKPQVRFEPTYRLEPLRPFRAERARALVQAALETAMDGATYSDQWATDACRILAAYITQCVKALDTYAPCRYKIGTQVSVMERNWQGVRTELGVLWDEDRDRYITASVETTTMVAFAVVYAVYWD</sequence>
<feature type="region of interest" description="Disordered" evidence="2">
    <location>
        <begin position="1"/>
        <end position="45"/>
    </location>
</feature>
<reference evidence="3" key="2">
    <citation type="journal article" date="2023" name="BMC Genomics">
        <title>Pest status, molecular evolution, and epigenetic factors derived from the genome assembly of Frankliniella fusca, a thysanopteran phytovirus vector.</title>
        <authorList>
            <person name="Catto M.A."/>
            <person name="Labadie P.E."/>
            <person name="Jacobson A.L."/>
            <person name="Kennedy G.G."/>
            <person name="Srinivasan R."/>
            <person name="Hunt B.G."/>
        </authorList>
    </citation>
    <scope>NUCLEOTIDE SEQUENCE</scope>
    <source>
        <strain evidence="3">PL_HMW_Pooled</strain>
    </source>
</reference>
<dbReference type="CDD" id="cd21451">
    <property type="entry name" value="DLC-like_TCTEX1D"/>
    <property type="match status" value="1"/>
</dbReference>
<dbReference type="PANTHER" id="PTHR21255">
    <property type="entry name" value="T-COMPLEX-ASSOCIATED-TESTIS-EXPRESSED 1/ DYNEIN LIGHT CHAIN"/>
    <property type="match status" value="1"/>
</dbReference>
<dbReference type="Pfam" id="PF03645">
    <property type="entry name" value="Tctex-1"/>
    <property type="match status" value="1"/>
</dbReference>
<evidence type="ECO:0000256" key="2">
    <source>
        <dbReference type="SAM" id="MobiDB-lite"/>
    </source>
</evidence>
<dbReference type="GO" id="GO:0045505">
    <property type="term" value="F:dynein intermediate chain binding"/>
    <property type="evidence" value="ECO:0007669"/>
    <property type="project" value="TreeGrafter"/>
</dbReference>
<dbReference type="EMBL" id="JAHWGI010000360">
    <property type="protein sequence ID" value="KAK3914216.1"/>
    <property type="molecule type" value="Genomic_DNA"/>
</dbReference>
<feature type="compositionally biased region" description="Low complexity" evidence="2">
    <location>
        <begin position="1"/>
        <end position="44"/>
    </location>
</feature>
<comment type="caution">
    <text evidence="3">The sequence shown here is derived from an EMBL/GenBank/DDBJ whole genome shotgun (WGS) entry which is preliminary data.</text>
</comment>
<dbReference type="InterPro" id="IPR038586">
    <property type="entry name" value="Tctex-1-like_sf"/>
</dbReference>
<dbReference type="InterPro" id="IPR005334">
    <property type="entry name" value="Tctex-1-like"/>
</dbReference>
<evidence type="ECO:0000256" key="1">
    <source>
        <dbReference type="ARBA" id="ARBA00005361"/>
    </source>
</evidence>
<protein>
    <submittedName>
        <fullName evidence="3">Tctex1 domain-containing protein 1</fullName>
    </submittedName>
</protein>
<gene>
    <name evidence="3" type="ORF">KUF71_023629</name>
</gene>
<dbReference type="Gene3D" id="3.30.1140.40">
    <property type="entry name" value="Tctex-1"/>
    <property type="match status" value="1"/>
</dbReference>
<keyword evidence="4" id="KW-1185">Reference proteome</keyword>
<organism evidence="3 4">
    <name type="scientific">Frankliniella fusca</name>
    <dbReference type="NCBI Taxonomy" id="407009"/>
    <lineage>
        <taxon>Eukaryota</taxon>
        <taxon>Metazoa</taxon>
        <taxon>Ecdysozoa</taxon>
        <taxon>Arthropoda</taxon>
        <taxon>Hexapoda</taxon>
        <taxon>Insecta</taxon>
        <taxon>Pterygota</taxon>
        <taxon>Neoptera</taxon>
        <taxon>Paraneoptera</taxon>
        <taxon>Thysanoptera</taxon>
        <taxon>Terebrantia</taxon>
        <taxon>Thripoidea</taxon>
        <taxon>Thripidae</taxon>
        <taxon>Frankliniella</taxon>
    </lineage>
</organism>
<evidence type="ECO:0000313" key="3">
    <source>
        <dbReference type="EMBL" id="KAK3914216.1"/>
    </source>
</evidence>
<evidence type="ECO:0000313" key="4">
    <source>
        <dbReference type="Proteomes" id="UP001219518"/>
    </source>
</evidence>
<reference evidence="3" key="1">
    <citation type="submission" date="2021-07" db="EMBL/GenBank/DDBJ databases">
        <authorList>
            <person name="Catto M.A."/>
            <person name="Jacobson A."/>
            <person name="Kennedy G."/>
            <person name="Labadie P."/>
            <person name="Hunt B.G."/>
            <person name="Srinivasan R."/>
        </authorList>
    </citation>
    <scope>NUCLEOTIDE SEQUENCE</scope>
    <source>
        <strain evidence="3">PL_HMW_Pooled</strain>
        <tissue evidence="3">Head</tissue>
    </source>
</reference>
<comment type="similarity">
    <text evidence="1">Belongs to the dynein light chain Tctex-type family.</text>
</comment>
<dbReference type="PANTHER" id="PTHR21255:SF65">
    <property type="entry name" value="TCTEX1 DOMAIN-CONTAINING PROTEIN 2"/>
    <property type="match status" value="1"/>
</dbReference>